<protein>
    <submittedName>
        <fullName evidence="1">Type 4a pilus biogenesis protein PilO</fullName>
    </submittedName>
</protein>
<dbReference type="EMBL" id="CP076723">
    <property type="protein sequence ID" value="QWV92253.1"/>
    <property type="molecule type" value="Genomic_DNA"/>
</dbReference>
<sequence length="184" mass="20740">MSYQMLLDMIAARRKSFTFIAFLALLALGIEAYISTYQRPELANVQQAWFTKRDALARGETQADATKYQQGMRDLDEFRKHLLPKKELAALLSRIYGTAKTNSLVLSGINYRPSKEKGKGNQMVTYGISFNVTGKYASVKSFLADLARYREMLIVESISLSNSSVTEEKVNLRIQTTVYLTEGA</sequence>
<gene>
    <name evidence="1" type="ORF">KP004_13625</name>
</gene>
<accession>A0ABX8J210</accession>
<evidence type="ECO:0000313" key="1">
    <source>
        <dbReference type="EMBL" id="QWV92253.1"/>
    </source>
</evidence>
<organism evidence="1 2">
    <name type="scientific">Geomonas oryzisoli</name>
    <dbReference type="NCBI Taxonomy" id="2847992"/>
    <lineage>
        <taxon>Bacteria</taxon>
        <taxon>Pseudomonadati</taxon>
        <taxon>Thermodesulfobacteriota</taxon>
        <taxon>Desulfuromonadia</taxon>
        <taxon>Geobacterales</taxon>
        <taxon>Geobacteraceae</taxon>
        <taxon>Geomonas</taxon>
    </lineage>
</organism>
<evidence type="ECO:0000313" key="2">
    <source>
        <dbReference type="Proteomes" id="UP000683557"/>
    </source>
</evidence>
<dbReference type="InterPro" id="IPR007445">
    <property type="entry name" value="PilO"/>
</dbReference>
<dbReference type="Proteomes" id="UP000683557">
    <property type="component" value="Chromosome"/>
</dbReference>
<dbReference type="RefSeq" id="WP_216799069.1">
    <property type="nucleotide sequence ID" value="NZ_CP076723.1"/>
</dbReference>
<proteinExistence type="predicted"/>
<name>A0ABX8J210_9BACT</name>
<reference evidence="1 2" key="1">
    <citation type="submission" date="2021-06" db="EMBL/GenBank/DDBJ databases">
        <title>Gemonas diversity in paddy soil.</title>
        <authorList>
            <person name="Liu G."/>
        </authorList>
    </citation>
    <scope>NUCLEOTIDE SEQUENCE [LARGE SCALE GENOMIC DNA]</scope>
    <source>
        <strain evidence="1 2">RG10</strain>
    </source>
</reference>
<keyword evidence="2" id="KW-1185">Reference proteome</keyword>
<dbReference type="Pfam" id="PF04350">
    <property type="entry name" value="PilO"/>
    <property type="match status" value="1"/>
</dbReference>